<dbReference type="SUPFAM" id="SSF53955">
    <property type="entry name" value="Lysozyme-like"/>
    <property type="match status" value="1"/>
</dbReference>
<proteinExistence type="predicted"/>
<protein>
    <submittedName>
        <fullName evidence="2">Transglycosylase SLT domain-containing protein</fullName>
    </submittedName>
</protein>
<sequence length="171" mass="19806">MELLMGKHSTGGLSSDWTSGAELGFIPLEVGLDEDIQEFIYCLSYGYNLDFTFVMGLIQTESTFNSDIVSSTNDYGLMQINTINHEWLKEKLGITDFLDPYQNTRSGIYILRNLFEKYEDPEKVLMAYNLGETGAKKLWNKGIYETDYTKKVLKNIEQFKNYINERNEENE</sequence>
<dbReference type="InterPro" id="IPR023346">
    <property type="entry name" value="Lysozyme-like_dom_sf"/>
</dbReference>
<evidence type="ECO:0000313" key="3">
    <source>
        <dbReference type="Proteomes" id="UP001222800"/>
    </source>
</evidence>
<gene>
    <name evidence="2" type="ORF">P4S50_09195</name>
</gene>
<dbReference type="PANTHER" id="PTHR37423">
    <property type="entry name" value="SOLUBLE LYTIC MUREIN TRANSGLYCOSYLASE-RELATED"/>
    <property type="match status" value="1"/>
</dbReference>
<evidence type="ECO:0000313" key="2">
    <source>
        <dbReference type="EMBL" id="WFD12242.1"/>
    </source>
</evidence>
<feature type="domain" description="Transglycosylase SLT" evidence="1">
    <location>
        <begin position="46"/>
        <end position="142"/>
    </location>
</feature>
<dbReference type="RefSeq" id="WP_277734556.1">
    <property type="nucleotide sequence ID" value="NZ_CP120733.1"/>
</dbReference>
<organism evidence="2 3">
    <name type="scientific">Tepidibacter hydrothermalis</name>
    <dbReference type="NCBI Taxonomy" id="3036126"/>
    <lineage>
        <taxon>Bacteria</taxon>
        <taxon>Bacillati</taxon>
        <taxon>Bacillota</taxon>
        <taxon>Clostridia</taxon>
        <taxon>Peptostreptococcales</taxon>
        <taxon>Peptostreptococcaceae</taxon>
        <taxon>Tepidibacter</taxon>
    </lineage>
</organism>
<accession>A0ABY8EH21</accession>
<keyword evidence="3" id="KW-1185">Reference proteome</keyword>
<dbReference type="EMBL" id="CP120733">
    <property type="protein sequence ID" value="WFD12242.1"/>
    <property type="molecule type" value="Genomic_DNA"/>
</dbReference>
<dbReference type="Pfam" id="PF01464">
    <property type="entry name" value="SLT"/>
    <property type="match status" value="1"/>
</dbReference>
<dbReference type="PANTHER" id="PTHR37423:SF2">
    <property type="entry name" value="MEMBRANE-BOUND LYTIC MUREIN TRANSGLYCOSYLASE C"/>
    <property type="match status" value="1"/>
</dbReference>
<name>A0ABY8EH21_9FIRM</name>
<dbReference type="InterPro" id="IPR008258">
    <property type="entry name" value="Transglycosylase_SLT_dom_1"/>
</dbReference>
<reference evidence="2 3" key="1">
    <citation type="submission" date="2023-03" db="EMBL/GenBank/DDBJ databases">
        <title>Complete genome sequence of Tepidibacter sp. SWIR-1, isolated from a deep-sea hydrothermal vent.</title>
        <authorList>
            <person name="Li X."/>
        </authorList>
    </citation>
    <scope>NUCLEOTIDE SEQUENCE [LARGE SCALE GENOMIC DNA]</scope>
    <source>
        <strain evidence="2 3">SWIR-1</strain>
    </source>
</reference>
<evidence type="ECO:0000259" key="1">
    <source>
        <dbReference type="Pfam" id="PF01464"/>
    </source>
</evidence>
<dbReference type="Gene3D" id="1.10.530.10">
    <property type="match status" value="1"/>
</dbReference>
<dbReference type="Proteomes" id="UP001222800">
    <property type="component" value="Chromosome"/>
</dbReference>